<name>A0A2P2II15_RHIMU</name>
<reference evidence="1" key="1">
    <citation type="submission" date="2018-02" db="EMBL/GenBank/DDBJ databases">
        <title>Rhizophora mucronata_Transcriptome.</title>
        <authorList>
            <person name="Meera S.P."/>
            <person name="Sreeshan A."/>
            <person name="Augustine A."/>
        </authorList>
    </citation>
    <scope>NUCLEOTIDE SEQUENCE</scope>
    <source>
        <tissue evidence="1">Leaf</tissue>
    </source>
</reference>
<sequence>MCYKIMLKLPFLPNGLPFFSSFFCKNYFEKIAFLRADRVHFKLSESRHLPLGLASVSLPPLWPLPSSFYQPVTTVM</sequence>
<accession>A0A2P2II15</accession>
<dbReference type="EMBL" id="GGEC01000348">
    <property type="protein sequence ID" value="MBW80831.1"/>
    <property type="molecule type" value="Transcribed_RNA"/>
</dbReference>
<evidence type="ECO:0000313" key="1">
    <source>
        <dbReference type="EMBL" id="MBW80831.1"/>
    </source>
</evidence>
<protein>
    <submittedName>
        <fullName evidence="1">Uncharacterized protein</fullName>
    </submittedName>
</protein>
<dbReference type="AlphaFoldDB" id="A0A2P2II15"/>
<proteinExistence type="predicted"/>
<organism evidence="1">
    <name type="scientific">Rhizophora mucronata</name>
    <name type="common">Asiatic mangrove</name>
    <dbReference type="NCBI Taxonomy" id="61149"/>
    <lineage>
        <taxon>Eukaryota</taxon>
        <taxon>Viridiplantae</taxon>
        <taxon>Streptophyta</taxon>
        <taxon>Embryophyta</taxon>
        <taxon>Tracheophyta</taxon>
        <taxon>Spermatophyta</taxon>
        <taxon>Magnoliopsida</taxon>
        <taxon>eudicotyledons</taxon>
        <taxon>Gunneridae</taxon>
        <taxon>Pentapetalae</taxon>
        <taxon>rosids</taxon>
        <taxon>fabids</taxon>
        <taxon>Malpighiales</taxon>
        <taxon>Rhizophoraceae</taxon>
        <taxon>Rhizophora</taxon>
    </lineage>
</organism>